<evidence type="ECO:0000313" key="2">
    <source>
        <dbReference type="Proteomes" id="UP000266172"/>
    </source>
</evidence>
<dbReference type="Proteomes" id="UP000266172">
    <property type="component" value="Unassembled WGS sequence"/>
</dbReference>
<evidence type="ECO:0000313" key="1">
    <source>
        <dbReference type="EMBL" id="RGS36593.1"/>
    </source>
</evidence>
<gene>
    <name evidence="1" type="ORF">DWX93_15365</name>
</gene>
<organism evidence="1 2">
    <name type="scientific">Roseburia hominis</name>
    <dbReference type="NCBI Taxonomy" id="301301"/>
    <lineage>
        <taxon>Bacteria</taxon>
        <taxon>Bacillati</taxon>
        <taxon>Bacillota</taxon>
        <taxon>Clostridia</taxon>
        <taxon>Lachnospirales</taxon>
        <taxon>Lachnospiraceae</taxon>
        <taxon>Roseburia</taxon>
    </lineage>
</organism>
<proteinExistence type="predicted"/>
<sequence>MNSPKHIFLIRHFYSFFLIPVLCLGYAEAFKHVQSDSQTSEWYSYFENDVPDTKKACRNICRVELICYI</sequence>
<accession>A0A395V5S6</accession>
<name>A0A395V5S6_9FIRM</name>
<reference evidence="1 2" key="1">
    <citation type="submission" date="2018-08" db="EMBL/GenBank/DDBJ databases">
        <title>A genome reference for cultivated species of the human gut microbiota.</title>
        <authorList>
            <person name="Zou Y."/>
            <person name="Xue W."/>
            <person name="Luo G."/>
        </authorList>
    </citation>
    <scope>NUCLEOTIDE SEQUENCE [LARGE SCALE GENOMIC DNA]</scope>
    <source>
        <strain evidence="1 2">AF22-12AC</strain>
    </source>
</reference>
<comment type="caution">
    <text evidence="1">The sequence shown here is derived from an EMBL/GenBank/DDBJ whole genome shotgun (WGS) entry which is preliminary data.</text>
</comment>
<dbReference type="EMBL" id="QRVL01000021">
    <property type="protein sequence ID" value="RGS36593.1"/>
    <property type="molecule type" value="Genomic_DNA"/>
</dbReference>
<dbReference type="AlphaFoldDB" id="A0A395V5S6"/>
<protein>
    <submittedName>
        <fullName evidence="1">Uncharacterized protein</fullName>
    </submittedName>
</protein>